<evidence type="ECO:0000313" key="2">
    <source>
        <dbReference type="Proteomes" id="UP000019331"/>
    </source>
</evidence>
<proteinExistence type="predicted"/>
<dbReference type="EMBL" id="CP005851">
    <property type="protein sequence ID" value="AHH09609.1"/>
    <property type="molecule type" value="Genomic_DNA"/>
</dbReference>
<sequence length="60" mass="6827">MSLFISPVSLVEILEFAFFVSSGGVLHEIKKRANTDNIKNNNLLFFIINTSFLCDIDYIN</sequence>
<name>A0ABM5PKB5_BORPR</name>
<gene>
    <name evidence="1" type="ORF">BPA_0900008</name>
</gene>
<accession>A0ABM5PKB5</accession>
<protein>
    <submittedName>
        <fullName evidence="1">Uncharacterized protein</fullName>
    </submittedName>
</protein>
<evidence type="ECO:0000313" key="1">
    <source>
        <dbReference type="EMBL" id="AHH09609.1"/>
    </source>
</evidence>
<dbReference type="Proteomes" id="UP000019331">
    <property type="component" value="Chromosome"/>
</dbReference>
<organism evidence="1 2">
    <name type="scientific">Borrelia parkeri SLO</name>
    <dbReference type="NCBI Taxonomy" id="1313294"/>
    <lineage>
        <taxon>Bacteria</taxon>
        <taxon>Pseudomonadati</taxon>
        <taxon>Spirochaetota</taxon>
        <taxon>Spirochaetia</taxon>
        <taxon>Spirochaetales</taxon>
        <taxon>Borreliaceae</taxon>
        <taxon>Borrelia</taxon>
    </lineage>
</organism>
<reference evidence="1" key="1">
    <citation type="submission" date="2016-10" db="EMBL/GenBank/DDBJ databases">
        <title>Comparative Genomics of Relapsing Fever Spirochetes.</title>
        <authorList>
            <person name="Schwan T.G."/>
            <person name="Raffel S.J."/>
            <person name="Porcella S.F."/>
            <person name="Martens C.A."/>
            <person name="Bruno D.P."/>
            <person name="Ricklefs S.M."/>
            <person name="Barbian K.B."/>
        </authorList>
    </citation>
    <scope>NUCLEOTIDE SEQUENCE</scope>
    <source>
        <strain evidence="1">SLO</strain>
    </source>
</reference>
<keyword evidence="2" id="KW-1185">Reference proteome</keyword>